<protein>
    <submittedName>
        <fullName evidence="2">Uncharacterized protein</fullName>
    </submittedName>
</protein>
<accession>A0A9I9DKC3</accession>
<organism evidence="2">
    <name type="scientific">Cucumis melo</name>
    <name type="common">Muskmelon</name>
    <dbReference type="NCBI Taxonomy" id="3656"/>
    <lineage>
        <taxon>Eukaryota</taxon>
        <taxon>Viridiplantae</taxon>
        <taxon>Streptophyta</taxon>
        <taxon>Embryophyta</taxon>
        <taxon>Tracheophyta</taxon>
        <taxon>Spermatophyta</taxon>
        <taxon>Magnoliopsida</taxon>
        <taxon>eudicotyledons</taxon>
        <taxon>Gunneridae</taxon>
        <taxon>Pentapetalae</taxon>
        <taxon>rosids</taxon>
        <taxon>fabids</taxon>
        <taxon>Cucurbitales</taxon>
        <taxon>Cucurbitaceae</taxon>
        <taxon>Benincaseae</taxon>
        <taxon>Cucumis</taxon>
    </lineage>
</organism>
<dbReference type="EnsemblPlants" id="MELO3C020097.2.1">
    <property type="protein sequence ID" value="MELO3C020097.2.1"/>
    <property type="gene ID" value="MELO3C020097.2"/>
</dbReference>
<dbReference type="AlphaFoldDB" id="A0A9I9DKC3"/>
<proteinExistence type="predicted"/>
<evidence type="ECO:0000256" key="1">
    <source>
        <dbReference type="SAM" id="MobiDB-lite"/>
    </source>
</evidence>
<evidence type="ECO:0000313" key="2">
    <source>
        <dbReference type="EnsemblPlants" id="MELO3C020097.2.1"/>
    </source>
</evidence>
<feature type="region of interest" description="Disordered" evidence="1">
    <location>
        <begin position="26"/>
        <end position="63"/>
    </location>
</feature>
<feature type="compositionally biased region" description="Basic and acidic residues" evidence="1">
    <location>
        <begin position="50"/>
        <end position="63"/>
    </location>
</feature>
<sequence length="63" mass="7480">MDPYISIEKESIEKERIGIDRYISRNKRKRNERRNINHGSTKPSPLGDLLKNKKEESHVNTME</sequence>
<name>A0A9I9DKC3_CUCME</name>
<reference evidence="2" key="1">
    <citation type="submission" date="2023-03" db="UniProtKB">
        <authorList>
            <consortium name="EnsemblPlants"/>
        </authorList>
    </citation>
    <scope>IDENTIFICATION</scope>
</reference>
<dbReference type="Gramene" id="MELO3C020097.2.1">
    <property type="protein sequence ID" value="MELO3C020097.2.1"/>
    <property type="gene ID" value="MELO3C020097.2"/>
</dbReference>